<dbReference type="Pfam" id="PF13542">
    <property type="entry name" value="HTH_Tnp_ISL3"/>
    <property type="match status" value="1"/>
</dbReference>
<dbReference type="AlphaFoldDB" id="A0A017RRE6"/>
<evidence type="ECO:0000259" key="2">
    <source>
        <dbReference type="Pfam" id="PF14690"/>
    </source>
</evidence>
<evidence type="ECO:0000313" key="3">
    <source>
        <dbReference type="EMBL" id="EYE87156.1"/>
    </source>
</evidence>
<accession>A0A017RRE6</accession>
<reference evidence="3 4" key="1">
    <citation type="journal article" date="2014" name="Genome Announc.">
        <title>Draft Genome Sequence of Fervidicella metallireducens Strain AeBT, an Iron-Reducing Thermoanaerobe from the Great Artesian Basin.</title>
        <authorList>
            <person name="Patel B.K."/>
        </authorList>
    </citation>
    <scope>NUCLEOTIDE SEQUENCE [LARGE SCALE GENOMIC DNA]</scope>
    <source>
        <strain evidence="3 4">AeB</strain>
    </source>
</reference>
<dbReference type="STRING" id="1403537.Q428_14915"/>
<organism evidence="3 4">
    <name type="scientific">Fervidicella metallireducens AeB</name>
    <dbReference type="NCBI Taxonomy" id="1403537"/>
    <lineage>
        <taxon>Bacteria</taxon>
        <taxon>Bacillati</taxon>
        <taxon>Bacillota</taxon>
        <taxon>Clostridia</taxon>
        <taxon>Eubacteriales</taxon>
        <taxon>Clostridiaceae</taxon>
        <taxon>Fervidicella</taxon>
    </lineage>
</organism>
<dbReference type="PANTHER" id="PTHR33498">
    <property type="entry name" value="TRANSPOSASE FOR INSERTION SEQUENCE ELEMENT IS1557"/>
    <property type="match status" value="1"/>
</dbReference>
<dbReference type="Pfam" id="PF14690">
    <property type="entry name" value="Zn_ribbon_ISL3"/>
    <property type="match status" value="1"/>
</dbReference>
<dbReference type="Proteomes" id="UP000019681">
    <property type="component" value="Unassembled WGS sequence"/>
</dbReference>
<comment type="caution">
    <text evidence="3">The sequence shown here is derived from an EMBL/GenBank/DDBJ whole genome shotgun (WGS) entry which is preliminary data.</text>
</comment>
<name>A0A017RRE6_9CLOT</name>
<feature type="domain" description="Transposase IS204/IS1001/IS1096/IS1165 helix-turn-helix" evidence="1">
    <location>
        <begin position="89"/>
        <end position="138"/>
    </location>
</feature>
<sequence length="178" mass="20957">MLKYNFINNLLNLKDVFVKNVVNRDDFIEIFVETKKKPHVCPVCGYTTSKVHDYRKQRIKDVPIQFKKTFIILRKRRLVCSECGKRFYEKLYFLPRYHRMTNRLSFFIINELSNVNSMKHVSLKANVSAHTVKRIFDTVSYTAYSLPEVISIDEFKGNSGGSKYHCILVDPVNHKVID</sequence>
<proteinExistence type="predicted"/>
<dbReference type="EMBL" id="AZQP01000113">
    <property type="protein sequence ID" value="EYE87156.1"/>
    <property type="molecule type" value="Genomic_DNA"/>
</dbReference>
<dbReference type="RefSeq" id="WP_035381977.1">
    <property type="nucleotide sequence ID" value="NZ_AZQP01000113.1"/>
</dbReference>
<evidence type="ECO:0000259" key="1">
    <source>
        <dbReference type="Pfam" id="PF13542"/>
    </source>
</evidence>
<gene>
    <name evidence="3" type="ORF">Q428_14915</name>
</gene>
<feature type="domain" description="Transposase IS204/IS1001/IS1096/IS1165 zinc-finger" evidence="2">
    <location>
        <begin position="37"/>
        <end position="83"/>
    </location>
</feature>
<feature type="non-terminal residue" evidence="3">
    <location>
        <position position="178"/>
    </location>
</feature>
<evidence type="ECO:0000313" key="4">
    <source>
        <dbReference type="Proteomes" id="UP000019681"/>
    </source>
</evidence>
<protein>
    <submittedName>
        <fullName evidence="3">Transposase IS204</fullName>
    </submittedName>
</protein>
<dbReference type="InterPro" id="IPR032877">
    <property type="entry name" value="Transposase_HTH"/>
</dbReference>
<dbReference type="InterPro" id="IPR029261">
    <property type="entry name" value="Transposase_Znf"/>
</dbReference>
<dbReference type="PANTHER" id="PTHR33498:SF1">
    <property type="entry name" value="TRANSPOSASE FOR INSERTION SEQUENCE ELEMENT IS1557"/>
    <property type="match status" value="1"/>
</dbReference>
<dbReference type="InterPro" id="IPR047951">
    <property type="entry name" value="Transpos_ISL3"/>
</dbReference>
<keyword evidence="4" id="KW-1185">Reference proteome</keyword>